<evidence type="ECO:0000313" key="18">
    <source>
        <dbReference type="EMBL" id="BBB93210.1"/>
    </source>
</evidence>
<dbReference type="PROSITE" id="PS51975">
    <property type="entry name" value="RNASE_H_2"/>
    <property type="match status" value="1"/>
</dbReference>
<dbReference type="EMBL" id="AP018449">
    <property type="protein sequence ID" value="BBB93210.1"/>
    <property type="molecule type" value="Genomic_DNA"/>
</dbReference>
<dbReference type="EC" id="3.1.26.4" evidence="6 14"/>
<feature type="domain" description="RNase H type-2" evidence="17">
    <location>
        <begin position="73"/>
        <end position="262"/>
    </location>
</feature>
<dbReference type="InterPro" id="IPR022898">
    <property type="entry name" value="RNase_HII"/>
</dbReference>
<dbReference type="InterPro" id="IPR024567">
    <property type="entry name" value="RNase_HII/HIII_dom"/>
</dbReference>
<evidence type="ECO:0000256" key="14">
    <source>
        <dbReference type="HAMAP-Rule" id="MF_00052"/>
    </source>
</evidence>
<dbReference type="CDD" id="cd07182">
    <property type="entry name" value="RNase_HII_bacteria_HII_like"/>
    <property type="match status" value="1"/>
</dbReference>
<dbReference type="GO" id="GO:0030145">
    <property type="term" value="F:manganese ion binding"/>
    <property type="evidence" value="ECO:0007669"/>
    <property type="project" value="UniProtKB-UniRule"/>
</dbReference>
<dbReference type="InterPro" id="IPR036397">
    <property type="entry name" value="RNaseH_sf"/>
</dbReference>
<evidence type="ECO:0000313" key="19">
    <source>
        <dbReference type="Proteomes" id="UP000276437"/>
    </source>
</evidence>
<dbReference type="GO" id="GO:0005737">
    <property type="term" value="C:cytoplasm"/>
    <property type="evidence" value="ECO:0007669"/>
    <property type="project" value="UniProtKB-SubCell"/>
</dbReference>
<keyword evidence="11 14" id="KW-0255">Endonuclease</keyword>
<evidence type="ECO:0000256" key="5">
    <source>
        <dbReference type="ARBA" id="ARBA00007383"/>
    </source>
</evidence>
<protein>
    <recommendedName>
        <fullName evidence="7 14">Ribonuclease HII</fullName>
        <shortName evidence="14">RNase HII</shortName>
        <ecNumber evidence="6 14">3.1.26.4</ecNumber>
    </recommendedName>
</protein>
<comment type="cofactor">
    <cofactor evidence="14 15">
        <name>Mn(2+)</name>
        <dbReference type="ChEBI" id="CHEBI:29035"/>
    </cofactor>
    <cofactor evidence="14 15">
        <name>Mg(2+)</name>
        <dbReference type="ChEBI" id="CHEBI:18420"/>
    </cofactor>
    <text evidence="14 15">Manganese or magnesium. Binds 1 divalent metal ion per monomer in the absence of substrate. May bind a second metal ion after substrate binding.</text>
</comment>
<dbReference type="InterPro" id="IPR012337">
    <property type="entry name" value="RNaseH-like_sf"/>
</dbReference>
<feature type="binding site" evidence="14 15">
    <location>
        <position position="80"/>
    </location>
    <ligand>
        <name>a divalent metal cation</name>
        <dbReference type="ChEBI" id="CHEBI:60240"/>
    </ligand>
</feature>
<evidence type="ECO:0000259" key="17">
    <source>
        <dbReference type="PROSITE" id="PS51975"/>
    </source>
</evidence>
<evidence type="ECO:0000256" key="13">
    <source>
        <dbReference type="ARBA" id="ARBA00023211"/>
    </source>
</evidence>
<name>A0A348AQ62_9FIRM</name>
<proteinExistence type="inferred from homology"/>
<dbReference type="Gene3D" id="3.30.420.10">
    <property type="entry name" value="Ribonuclease H-like superfamily/Ribonuclease H"/>
    <property type="match status" value="1"/>
</dbReference>
<evidence type="ECO:0000256" key="15">
    <source>
        <dbReference type="PROSITE-ProRule" id="PRU01319"/>
    </source>
</evidence>
<dbReference type="GO" id="GO:0043137">
    <property type="term" value="P:DNA replication, removal of RNA primer"/>
    <property type="evidence" value="ECO:0007669"/>
    <property type="project" value="TreeGrafter"/>
</dbReference>
<keyword evidence="9 14" id="KW-0540">Nuclease</keyword>
<dbReference type="Proteomes" id="UP000276437">
    <property type="component" value="Chromosome"/>
</dbReference>
<evidence type="ECO:0000256" key="2">
    <source>
        <dbReference type="ARBA" id="ARBA00001946"/>
    </source>
</evidence>
<dbReference type="SUPFAM" id="SSF53098">
    <property type="entry name" value="Ribonuclease H-like"/>
    <property type="match status" value="1"/>
</dbReference>
<keyword evidence="10 14" id="KW-0479">Metal-binding</keyword>
<feature type="binding site" evidence="14 15">
    <location>
        <position position="79"/>
    </location>
    <ligand>
        <name>a divalent metal cation</name>
        <dbReference type="ChEBI" id="CHEBI:60240"/>
    </ligand>
</feature>
<evidence type="ECO:0000256" key="8">
    <source>
        <dbReference type="ARBA" id="ARBA00022490"/>
    </source>
</evidence>
<sequence length="264" mass="29784">MRNMLKHIKDVALLLEHQDVSQDTVDLLKRDPRVSVQRLVHKWELRFEKVNREFARVRALYEHERNFYEQGCKFVAGVDEAGRGPLAGPVVVAAVILPVAYHISYLNDSKKLSAAQRDEIYRIIKCEAVAVYHSVIDVEQIDKVNIYQATKIGMYTAINGLLPKPQAVLIDAVPLSDLPMPALSIIGGDGVSASIAAASIVAKVERDRIMEELHRQYPEYGFNRHKGYATQDHLNALRRYGPCPVHRKSFAPVKNNDSPEMSLF</sequence>
<comment type="cofactor">
    <cofactor evidence="2">
        <name>Mg(2+)</name>
        <dbReference type="ChEBI" id="CHEBI:18420"/>
    </cofactor>
</comment>
<evidence type="ECO:0000256" key="1">
    <source>
        <dbReference type="ARBA" id="ARBA00000077"/>
    </source>
</evidence>
<comment type="function">
    <text evidence="3 14 16">Endonuclease that specifically degrades the RNA of RNA-DNA hybrids.</text>
</comment>
<reference evidence="18 19" key="1">
    <citation type="journal article" date="2018" name="Int. J. Syst. Evol. Microbiol.">
        <title>Methylomusa anaerophila gen. nov., sp. nov., an anaerobic methanol-utilizing bacterium isolated from a microbial fuel cell.</title>
        <authorList>
            <person name="Amano N."/>
            <person name="Yamamuro A."/>
            <person name="Miyahara M."/>
            <person name="Kouzuma A."/>
            <person name="Abe T."/>
            <person name="Watanabe K."/>
        </authorList>
    </citation>
    <scope>NUCLEOTIDE SEQUENCE [LARGE SCALE GENOMIC DNA]</scope>
    <source>
        <strain evidence="18 19">MMFC1</strain>
    </source>
</reference>
<dbReference type="GO" id="GO:0003723">
    <property type="term" value="F:RNA binding"/>
    <property type="evidence" value="ECO:0007669"/>
    <property type="project" value="UniProtKB-UniRule"/>
</dbReference>
<dbReference type="GO" id="GO:0032299">
    <property type="term" value="C:ribonuclease H2 complex"/>
    <property type="evidence" value="ECO:0007669"/>
    <property type="project" value="TreeGrafter"/>
</dbReference>
<dbReference type="GO" id="GO:0006298">
    <property type="term" value="P:mismatch repair"/>
    <property type="evidence" value="ECO:0007669"/>
    <property type="project" value="TreeGrafter"/>
</dbReference>
<dbReference type="HAMAP" id="MF_00052_B">
    <property type="entry name" value="RNase_HII_B"/>
    <property type="match status" value="1"/>
</dbReference>
<organism evidence="18 19">
    <name type="scientific">Methylomusa anaerophila</name>
    <dbReference type="NCBI Taxonomy" id="1930071"/>
    <lineage>
        <taxon>Bacteria</taxon>
        <taxon>Bacillati</taxon>
        <taxon>Bacillota</taxon>
        <taxon>Negativicutes</taxon>
        <taxon>Selenomonadales</taxon>
        <taxon>Sporomusaceae</taxon>
        <taxon>Methylomusa</taxon>
    </lineage>
</organism>
<keyword evidence="8 14" id="KW-0963">Cytoplasm</keyword>
<dbReference type="InterPro" id="IPR001352">
    <property type="entry name" value="RNase_HII/HIII"/>
</dbReference>
<dbReference type="FunFam" id="3.30.420.10:FF:000006">
    <property type="entry name" value="Ribonuclease HII"/>
    <property type="match status" value="1"/>
</dbReference>
<evidence type="ECO:0000256" key="6">
    <source>
        <dbReference type="ARBA" id="ARBA00012180"/>
    </source>
</evidence>
<keyword evidence="19" id="KW-1185">Reference proteome</keyword>
<comment type="catalytic activity">
    <reaction evidence="1 14 15 16">
        <text>Endonucleolytic cleavage to 5'-phosphomonoester.</text>
        <dbReference type="EC" id="3.1.26.4"/>
    </reaction>
</comment>
<dbReference type="AlphaFoldDB" id="A0A348AQ62"/>
<dbReference type="PANTHER" id="PTHR10954">
    <property type="entry name" value="RIBONUCLEASE H2 SUBUNIT A"/>
    <property type="match status" value="1"/>
</dbReference>
<keyword evidence="12 14" id="KW-0378">Hydrolase</keyword>
<dbReference type="NCBIfam" id="NF000594">
    <property type="entry name" value="PRK00015.1-1"/>
    <property type="match status" value="1"/>
</dbReference>
<evidence type="ECO:0000256" key="3">
    <source>
        <dbReference type="ARBA" id="ARBA00004065"/>
    </source>
</evidence>
<dbReference type="NCBIfam" id="NF000595">
    <property type="entry name" value="PRK00015.1-3"/>
    <property type="match status" value="1"/>
</dbReference>
<gene>
    <name evidence="14 18" type="primary">rnhB</name>
    <name evidence="18" type="ORF">MAMMFC1_03919</name>
</gene>
<comment type="subcellular location">
    <subcellularLocation>
        <location evidence="4 14">Cytoplasm</location>
    </subcellularLocation>
</comment>
<accession>A0A348AQ62</accession>
<comment type="similarity">
    <text evidence="5 14 16">Belongs to the RNase HII family.</text>
</comment>
<dbReference type="KEGG" id="mana:MAMMFC1_03919"/>
<feature type="binding site" evidence="14 15">
    <location>
        <position position="171"/>
    </location>
    <ligand>
        <name>a divalent metal cation</name>
        <dbReference type="ChEBI" id="CHEBI:60240"/>
    </ligand>
</feature>
<dbReference type="Pfam" id="PF01351">
    <property type="entry name" value="RNase_HII"/>
    <property type="match status" value="1"/>
</dbReference>
<evidence type="ECO:0000256" key="4">
    <source>
        <dbReference type="ARBA" id="ARBA00004496"/>
    </source>
</evidence>
<evidence type="ECO:0000256" key="10">
    <source>
        <dbReference type="ARBA" id="ARBA00022723"/>
    </source>
</evidence>
<evidence type="ECO:0000256" key="16">
    <source>
        <dbReference type="RuleBase" id="RU003515"/>
    </source>
</evidence>
<evidence type="ECO:0000256" key="11">
    <source>
        <dbReference type="ARBA" id="ARBA00022759"/>
    </source>
</evidence>
<keyword evidence="13 14" id="KW-0464">Manganese</keyword>
<dbReference type="GO" id="GO:0004523">
    <property type="term" value="F:RNA-DNA hybrid ribonuclease activity"/>
    <property type="evidence" value="ECO:0007669"/>
    <property type="project" value="UniProtKB-UniRule"/>
</dbReference>
<evidence type="ECO:0000256" key="7">
    <source>
        <dbReference type="ARBA" id="ARBA00019179"/>
    </source>
</evidence>
<dbReference type="PANTHER" id="PTHR10954:SF18">
    <property type="entry name" value="RIBONUCLEASE HII"/>
    <property type="match status" value="1"/>
</dbReference>
<evidence type="ECO:0000256" key="12">
    <source>
        <dbReference type="ARBA" id="ARBA00022801"/>
    </source>
</evidence>
<evidence type="ECO:0000256" key="9">
    <source>
        <dbReference type="ARBA" id="ARBA00022722"/>
    </source>
</evidence>